<evidence type="ECO:0000313" key="6">
    <source>
        <dbReference type="EMBL" id="UZF86972.1"/>
    </source>
</evidence>
<accession>A0A9E7ZTT6</accession>
<dbReference type="InterPro" id="IPR029439">
    <property type="entry name" value="Wzt_C"/>
</dbReference>
<dbReference type="AlphaFoldDB" id="A0A9E7ZTT6"/>
<evidence type="ECO:0000256" key="2">
    <source>
        <dbReference type="ARBA" id="ARBA00022448"/>
    </source>
</evidence>
<keyword evidence="3" id="KW-0547">Nucleotide-binding</keyword>
<dbReference type="InterPro" id="IPR003439">
    <property type="entry name" value="ABC_transporter-like_ATP-bd"/>
</dbReference>
<organism evidence="6">
    <name type="scientific">Bosea sp. NBC_00436</name>
    <dbReference type="NCBI Taxonomy" id="2969620"/>
    <lineage>
        <taxon>Bacteria</taxon>
        <taxon>Pseudomonadati</taxon>
        <taxon>Pseudomonadota</taxon>
        <taxon>Alphaproteobacteria</taxon>
        <taxon>Hyphomicrobiales</taxon>
        <taxon>Boseaceae</taxon>
        <taxon>Bosea</taxon>
    </lineage>
</organism>
<dbReference type="PANTHER" id="PTHR46743:SF2">
    <property type="entry name" value="TEICHOIC ACIDS EXPORT ATP-BINDING PROTEIN TAGH"/>
    <property type="match status" value="1"/>
</dbReference>
<dbReference type="InterPro" id="IPR050683">
    <property type="entry name" value="Bact_Polysacc_Export_ATP-bd"/>
</dbReference>
<feature type="domain" description="ABC transporter" evidence="5">
    <location>
        <begin position="26"/>
        <end position="247"/>
    </location>
</feature>
<reference evidence="6" key="1">
    <citation type="submission" date="2022-08" db="EMBL/GenBank/DDBJ databases">
        <title>Complete Genome Sequences of 2 Bosea sp. soil isolates.</title>
        <authorList>
            <person name="Alvarez Arevalo M."/>
            <person name="Sterndorff E.B."/>
            <person name="Faurdal D."/>
            <person name="Joergensen T.S."/>
            <person name="Weber T."/>
        </authorList>
    </citation>
    <scope>NUCLEOTIDE SEQUENCE</scope>
    <source>
        <strain evidence="6">NBC_00436</strain>
    </source>
</reference>
<dbReference type="CDD" id="cd03220">
    <property type="entry name" value="ABC_KpsT_Wzt"/>
    <property type="match status" value="1"/>
</dbReference>
<dbReference type="SMART" id="SM00382">
    <property type="entry name" value="AAA"/>
    <property type="match status" value="1"/>
</dbReference>
<dbReference type="EMBL" id="CP102774">
    <property type="protein sequence ID" value="UZF86972.1"/>
    <property type="molecule type" value="Genomic_DNA"/>
</dbReference>
<protein>
    <submittedName>
        <fullName evidence="6">ABC transporter ATP-binding protein</fullName>
    </submittedName>
</protein>
<name>A0A9E7ZTT6_9HYPH</name>
<dbReference type="GO" id="GO:0005524">
    <property type="term" value="F:ATP binding"/>
    <property type="evidence" value="ECO:0007669"/>
    <property type="project" value="UniProtKB-KW"/>
</dbReference>
<dbReference type="InterPro" id="IPR003593">
    <property type="entry name" value="AAA+_ATPase"/>
</dbReference>
<dbReference type="Gene3D" id="2.70.50.60">
    <property type="entry name" value="abc- transporter (atp binding component) like domain"/>
    <property type="match status" value="1"/>
</dbReference>
<gene>
    <name evidence="6" type="ORF">NWE54_24995</name>
</gene>
<evidence type="ECO:0000256" key="1">
    <source>
        <dbReference type="ARBA" id="ARBA00005417"/>
    </source>
</evidence>
<dbReference type="CDD" id="cd10147">
    <property type="entry name" value="Wzt_C-like"/>
    <property type="match status" value="1"/>
</dbReference>
<dbReference type="Pfam" id="PF00005">
    <property type="entry name" value="ABC_tran"/>
    <property type="match status" value="1"/>
</dbReference>
<dbReference type="SUPFAM" id="SSF52540">
    <property type="entry name" value="P-loop containing nucleoside triphosphate hydrolases"/>
    <property type="match status" value="1"/>
</dbReference>
<evidence type="ECO:0000256" key="3">
    <source>
        <dbReference type="ARBA" id="ARBA00022741"/>
    </source>
</evidence>
<evidence type="ECO:0000256" key="4">
    <source>
        <dbReference type="ARBA" id="ARBA00022840"/>
    </source>
</evidence>
<keyword evidence="4 6" id="KW-0067">ATP-binding</keyword>
<dbReference type="GO" id="GO:0016887">
    <property type="term" value="F:ATP hydrolysis activity"/>
    <property type="evidence" value="ECO:0007669"/>
    <property type="project" value="InterPro"/>
</dbReference>
<evidence type="ECO:0000259" key="5">
    <source>
        <dbReference type="PROSITE" id="PS50893"/>
    </source>
</evidence>
<dbReference type="GO" id="GO:0140359">
    <property type="term" value="F:ABC-type transporter activity"/>
    <property type="evidence" value="ECO:0007669"/>
    <property type="project" value="InterPro"/>
</dbReference>
<proteinExistence type="inferred from homology"/>
<comment type="similarity">
    <text evidence="1">Belongs to the ABC transporter superfamily.</text>
</comment>
<dbReference type="InterPro" id="IPR017871">
    <property type="entry name" value="ABC_transporter-like_CS"/>
</dbReference>
<dbReference type="PROSITE" id="PS00211">
    <property type="entry name" value="ABC_TRANSPORTER_1"/>
    <property type="match status" value="1"/>
</dbReference>
<sequence length="426" mass="45982">MADGDVAIRVDGLSKVYKLYQHPHDLLFELISRRTRHREHWALRDISFEIPRGGVWGVIGRNGAGKTTLLRTITGTLNQTSGTVKVNGRVSAIMVLGTGFNPDLTGRENILLGGLCLGMTPSEIREKEAGIISFSGLGEFIDAPCKTYSAGMLARLAFSVASSVDPDILIVDEALATGDMVFNAKSYARIRSIAQGGATVLFVTHSLNQIYELCDRAILLENGQVLAIGEPRQVGQIYEQMLQEEMSAANQAVKPVITVGGEPQAAGTELPAVEIKGVQFLDEAGHQVPSMSQGRTYTIRIHFTAHRQVRSISLGYNLRLPSGNVIYGTSTSVQGVEIIPTMDQPSYVDFSFHCQLATGSYFLYLGVSENLSGLQDANHYSMLHAIADAVILSVKSEKLFAGFVDCESEFLGATGAQSLKPAEQAA</sequence>
<dbReference type="Pfam" id="PF14524">
    <property type="entry name" value="Wzt_C"/>
    <property type="match status" value="1"/>
</dbReference>
<dbReference type="GO" id="GO:0016020">
    <property type="term" value="C:membrane"/>
    <property type="evidence" value="ECO:0007669"/>
    <property type="project" value="InterPro"/>
</dbReference>
<dbReference type="InterPro" id="IPR027417">
    <property type="entry name" value="P-loop_NTPase"/>
</dbReference>
<dbReference type="Gene3D" id="3.40.50.300">
    <property type="entry name" value="P-loop containing nucleotide triphosphate hydrolases"/>
    <property type="match status" value="1"/>
</dbReference>
<dbReference type="InterPro" id="IPR015860">
    <property type="entry name" value="ABC_transpr_TagH-like"/>
</dbReference>
<keyword evidence="2" id="KW-0813">Transport</keyword>
<dbReference type="PROSITE" id="PS50893">
    <property type="entry name" value="ABC_TRANSPORTER_2"/>
    <property type="match status" value="1"/>
</dbReference>
<dbReference type="PANTHER" id="PTHR46743">
    <property type="entry name" value="TEICHOIC ACIDS EXPORT ATP-BINDING PROTEIN TAGH"/>
    <property type="match status" value="1"/>
</dbReference>